<dbReference type="RefSeq" id="WP_187304159.1">
    <property type="nucleotide sequence ID" value="NZ_JACRYT010000025.1"/>
</dbReference>
<sequence length="163" mass="18757">MGSYYRKQLLVRLLLFLAGVFLDILKKFFPSGRLSLGAQKLFAGRYRAADCSTLLVAAVWIGFNLIFFVLYRQGIIGVPELMLLTLFYFLSDMVCVLYFCPFRLMMHTRCCTTCRIFNWDSMMMCTSLLFIGGIYGWSLRCGNCEGNLCRGRLKRRCRAIRAG</sequence>
<gene>
    <name evidence="2" type="ORF">H9L42_14660</name>
</gene>
<keyword evidence="1" id="KW-0472">Membrane</keyword>
<comment type="caution">
    <text evidence="2">The sequence shown here is derived from an EMBL/GenBank/DDBJ whole genome shotgun (WGS) entry which is preliminary data.</text>
</comment>
<reference evidence="2" key="1">
    <citation type="submission" date="2020-08" db="EMBL/GenBank/DDBJ databases">
        <title>Genome public.</title>
        <authorList>
            <person name="Liu C."/>
            <person name="Sun Q."/>
        </authorList>
    </citation>
    <scope>NUCLEOTIDE SEQUENCE</scope>
    <source>
        <strain evidence="2">BX12</strain>
    </source>
</reference>
<dbReference type="EMBL" id="JACRYT010000025">
    <property type="protein sequence ID" value="MBC6681061.1"/>
    <property type="molecule type" value="Genomic_DNA"/>
</dbReference>
<organism evidence="2 3">
    <name type="scientific">Zhenpiania hominis</name>
    <dbReference type="NCBI Taxonomy" id="2763644"/>
    <lineage>
        <taxon>Bacteria</taxon>
        <taxon>Bacillati</taxon>
        <taxon>Bacillota</taxon>
        <taxon>Clostridia</taxon>
        <taxon>Peptostreptococcales</taxon>
        <taxon>Anaerovoracaceae</taxon>
        <taxon>Zhenpiania</taxon>
    </lineage>
</organism>
<feature type="transmembrane region" description="Helical" evidence="1">
    <location>
        <begin position="83"/>
        <end position="104"/>
    </location>
</feature>
<keyword evidence="3" id="KW-1185">Reference proteome</keyword>
<feature type="transmembrane region" description="Helical" evidence="1">
    <location>
        <begin position="116"/>
        <end position="137"/>
    </location>
</feature>
<name>A0A923NL03_9FIRM</name>
<dbReference type="AlphaFoldDB" id="A0A923NL03"/>
<protein>
    <submittedName>
        <fullName evidence="2">Uncharacterized protein</fullName>
    </submittedName>
</protein>
<keyword evidence="1" id="KW-1133">Transmembrane helix</keyword>
<evidence type="ECO:0000256" key="1">
    <source>
        <dbReference type="SAM" id="Phobius"/>
    </source>
</evidence>
<evidence type="ECO:0000313" key="2">
    <source>
        <dbReference type="EMBL" id="MBC6681061.1"/>
    </source>
</evidence>
<keyword evidence="1" id="KW-0812">Transmembrane</keyword>
<dbReference type="Proteomes" id="UP000602647">
    <property type="component" value="Unassembled WGS sequence"/>
</dbReference>
<proteinExistence type="predicted"/>
<feature type="transmembrane region" description="Helical" evidence="1">
    <location>
        <begin position="46"/>
        <end position="71"/>
    </location>
</feature>
<evidence type="ECO:0000313" key="3">
    <source>
        <dbReference type="Proteomes" id="UP000602647"/>
    </source>
</evidence>
<accession>A0A923NL03</accession>